<feature type="region of interest" description="Disordered" evidence="4">
    <location>
        <begin position="463"/>
        <end position="555"/>
    </location>
</feature>
<dbReference type="GO" id="GO:0008234">
    <property type="term" value="F:cysteine-type peptidase activity"/>
    <property type="evidence" value="ECO:0007669"/>
    <property type="project" value="InterPro"/>
</dbReference>
<dbReference type="PANTHER" id="PTHR33018">
    <property type="entry name" value="OS10G0338966 PROTEIN-RELATED"/>
    <property type="match status" value="1"/>
</dbReference>
<evidence type="ECO:0000313" key="6">
    <source>
        <dbReference type="EMBL" id="PVH35060.1"/>
    </source>
</evidence>
<dbReference type="PROSITE" id="PS50600">
    <property type="entry name" value="ULP_PROTEASE"/>
    <property type="match status" value="1"/>
</dbReference>
<evidence type="ECO:0000256" key="4">
    <source>
        <dbReference type="SAM" id="MobiDB-lite"/>
    </source>
</evidence>
<keyword evidence="2" id="KW-0645">Protease</keyword>
<protein>
    <recommendedName>
        <fullName evidence="5">Ubiquitin-like protease family profile domain-containing protein</fullName>
    </recommendedName>
</protein>
<feature type="compositionally biased region" description="Low complexity" evidence="4">
    <location>
        <begin position="469"/>
        <end position="485"/>
    </location>
</feature>
<proteinExistence type="inferred from homology"/>
<keyword evidence="3" id="KW-0378">Hydrolase</keyword>
<sequence>MSSGPDSVQQAAGGEDSVQQPTDDRASSGRPARSQSGASTSGAGRKKRSQTKWPSDVKSCGRLNSEAAPEESSVLVRLARRIFENNIQPYVEYPIELHDKATKHAMKIISKAWRSYKNKLLKCWKKKENPFDKYADLTKEAWDELVEKWNTPEFQQSSEYFRGLRARNELDHHLGSAGYAGKQRKWEQEDEMLAARGIENPYESFEGRLAPFMRARSKLTEDGNINFYSTSAEEVAQRALMESSQGSNEGVREFDALTRALGTREQRGRVRGVSSQLTWKEGFPEHKGRYRKRTRDSSSKVDIDEIKKQVKMEMFGELKTIFESQGLSFPDMPGSTMSEERRDSFACTAAGASQSRGTERAIVPTSVEPDTIDGLARPTRCSLLVQLVGDSSFMEVGNGLVYPGMSQLEGVQVRADCAVVKIDYVHEFAKNIKLEVPPDDMTTTLRDAVARRVQWRRAGIHIDPADADSVPTSQPQPQSAAVPPTFSEPCPQLPDTRESLSEPHPPVPTQPQVTPPPPVPTEPATAPKKPSKANPVRKKQSRPMATKREISEGKKKVERIKQPVTRAYTSENPKYRVGKALLSVSELRAAGPYCMDLHKYYMQNVNQAEEIMVSFEERHFLQLEGNGNIFIVAWSDLFDLFNLDALDLSLIRCFALHMQQETRRRTGKKCGYIDPQLMTVTFMLTDRDSLVRYMVKCMRVHADKEHIVVPYNPGNHWVTLIINVRSKQVFYLDSSIPSDESGAPQIRDYSLVISILDESLDRHLRAKEGYKEQRQAAFTHHTAWTCTRQPSGNSCGFYVCHNMLLVAEKPDFTDEDDYFNQTTLGNVKDIRERLAGFLMMEVVNTKGEFHPR</sequence>
<dbReference type="Pfam" id="PF02902">
    <property type="entry name" value="Peptidase_C48"/>
    <property type="match status" value="1"/>
</dbReference>
<dbReference type="InterPro" id="IPR003653">
    <property type="entry name" value="Peptidase_C48_C"/>
</dbReference>
<dbReference type="GO" id="GO:0006508">
    <property type="term" value="P:proteolysis"/>
    <property type="evidence" value="ECO:0007669"/>
    <property type="project" value="UniProtKB-KW"/>
</dbReference>
<gene>
    <name evidence="6" type="ORF">PAHAL_7G096300</name>
</gene>
<dbReference type="Pfam" id="PF26133">
    <property type="entry name" value="DUF8039"/>
    <property type="match status" value="1"/>
</dbReference>
<dbReference type="Gene3D" id="3.40.395.10">
    <property type="entry name" value="Adenoviral Proteinase, Chain A"/>
    <property type="match status" value="1"/>
</dbReference>
<dbReference type="AlphaFoldDB" id="A0A2T8IBM0"/>
<dbReference type="Proteomes" id="UP000243499">
    <property type="component" value="Chromosome 7"/>
</dbReference>
<evidence type="ECO:0000256" key="1">
    <source>
        <dbReference type="ARBA" id="ARBA00005234"/>
    </source>
</evidence>
<accession>A0A2T8IBM0</accession>
<dbReference type="Gramene" id="PVH35060">
    <property type="protein sequence ID" value="PVH35060"/>
    <property type="gene ID" value="PAHAL_7G096300"/>
</dbReference>
<evidence type="ECO:0000259" key="5">
    <source>
        <dbReference type="PROSITE" id="PS50600"/>
    </source>
</evidence>
<feature type="compositionally biased region" description="Polar residues" evidence="4">
    <location>
        <begin position="1"/>
        <end position="10"/>
    </location>
</feature>
<feature type="compositionally biased region" description="Polar residues" evidence="4">
    <location>
        <begin position="33"/>
        <end position="42"/>
    </location>
</feature>
<evidence type="ECO:0000256" key="2">
    <source>
        <dbReference type="ARBA" id="ARBA00022670"/>
    </source>
</evidence>
<feature type="compositionally biased region" description="Basic and acidic residues" evidence="4">
    <location>
        <begin position="546"/>
        <end position="555"/>
    </location>
</feature>
<dbReference type="InterPro" id="IPR038765">
    <property type="entry name" value="Papain-like_cys_pep_sf"/>
</dbReference>
<dbReference type="SUPFAM" id="SSF54001">
    <property type="entry name" value="Cysteine proteinases"/>
    <property type="match status" value="1"/>
</dbReference>
<evidence type="ECO:0000256" key="3">
    <source>
        <dbReference type="ARBA" id="ARBA00022801"/>
    </source>
</evidence>
<reference evidence="6" key="1">
    <citation type="submission" date="2018-04" db="EMBL/GenBank/DDBJ databases">
        <title>WGS assembly of Panicum hallii.</title>
        <authorList>
            <person name="Lovell J."/>
            <person name="Jenkins J."/>
            <person name="Lowry D."/>
            <person name="Mamidi S."/>
            <person name="Sreedasyam A."/>
            <person name="Weng X."/>
            <person name="Barry K."/>
            <person name="Bonette J."/>
            <person name="Campitelli B."/>
            <person name="Daum C."/>
            <person name="Gordon S."/>
            <person name="Gould B."/>
            <person name="Lipzen A."/>
            <person name="Macqueen A."/>
            <person name="Palacio-Mejia J."/>
            <person name="Plott C."/>
            <person name="Shakirov E."/>
            <person name="Shu S."/>
            <person name="Yoshinaga Y."/>
            <person name="Zane M."/>
            <person name="Rokhsar D."/>
            <person name="Grimwood J."/>
            <person name="Schmutz J."/>
            <person name="Juenger T."/>
        </authorList>
    </citation>
    <scope>NUCLEOTIDE SEQUENCE [LARGE SCALE GENOMIC DNA]</scope>
    <source>
        <strain evidence="6">FIL2</strain>
    </source>
</reference>
<dbReference type="EMBL" id="CM008052">
    <property type="protein sequence ID" value="PVH35060.1"/>
    <property type="molecule type" value="Genomic_DNA"/>
</dbReference>
<comment type="similarity">
    <text evidence="1">Belongs to the peptidase C48 family.</text>
</comment>
<feature type="region of interest" description="Disordered" evidence="4">
    <location>
        <begin position="1"/>
        <end position="64"/>
    </location>
</feature>
<feature type="domain" description="Ubiquitin-like protease family profile" evidence="5">
    <location>
        <begin position="630"/>
        <end position="806"/>
    </location>
</feature>
<name>A0A2T8IBM0_9POAL</name>
<dbReference type="PANTHER" id="PTHR33018:SF30">
    <property type="entry name" value="OS02G0502850 PROTEIN"/>
    <property type="match status" value="1"/>
</dbReference>
<feature type="compositionally biased region" description="Basic residues" evidence="4">
    <location>
        <begin position="529"/>
        <end position="541"/>
    </location>
</feature>
<feature type="compositionally biased region" description="Pro residues" evidence="4">
    <location>
        <begin position="503"/>
        <end position="521"/>
    </location>
</feature>
<organism evidence="6">
    <name type="scientific">Panicum hallii</name>
    <dbReference type="NCBI Taxonomy" id="206008"/>
    <lineage>
        <taxon>Eukaryota</taxon>
        <taxon>Viridiplantae</taxon>
        <taxon>Streptophyta</taxon>
        <taxon>Embryophyta</taxon>
        <taxon>Tracheophyta</taxon>
        <taxon>Spermatophyta</taxon>
        <taxon>Magnoliopsida</taxon>
        <taxon>Liliopsida</taxon>
        <taxon>Poales</taxon>
        <taxon>Poaceae</taxon>
        <taxon>PACMAD clade</taxon>
        <taxon>Panicoideae</taxon>
        <taxon>Panicodae</taxon>
        <taxon>Paniceae</taxon>
        <taxon>Panicinae</taxon>
        <taxon>Panicum</taxon>
        <taxon>Panicum sect. Panicum</taxon>
    </lineage>
</organism>
<dbReference type="InterPro" id="IPR058352">
    <property type="entry name" value="DUF8039"/>
</dbReference>